<dbReference type="EMBL" id="OA571482">
    <property type="protein sequence ID" value="CAD7203994.1"/>
    <property type="molecule type" value="Genomic_DNA"/>
</dbReference>
<evidence type="ECO:0000313" key="1">
    <source>
        <dbReference type="EMBL" id="CAD7203994.1"/>
    </source>
</evidence>
<dbReference type="AlphaFoldDB" id="A0A7R8VVT1"/>
<organism evidence="1">
    <name type="scientific">Timema douglasi</name>
    <name type="common">Walking stick</name>
    <dbReference type="NCBI Taxonomy" id="61478"/>
    <lineage>
        <taxon>Eukaryota</taxon>
        <taxon>Metazoa</taxon>
        <taxon>Ecdysozoa</taxon>
        <taxon>Arthropoda</taxon>
        <taxon>Hexapoda</taxon>
        <taxon>Insecta</taxon>
        <taxon>Pterygota</taxon>
        <taxon>Neoptera</taxon>
        <taxon>Polyneoptera</taxon>
        <taxon>Phasmatodea</taxon>
        <taxon>Timematodea</taxon>
        <taxon>Timematoidea</taxon>
        <taxon>Timematidae</taxon>
        <taxon>Timema</taxon>
    </lineage>
</organism>
<gene>
    <name evidence="1" type="ORF">TDIB3V08_LOCUS10157</name>
</gene>
<reference evidence="1" key="1">
    <citation type="submission" date="2020-11" db="EMBL/GenBank/DDBJ databases">
        <authorList>
            <person name="Tran Van P."/>
        </authorList>
    </citation>
    <scope>NUCLEOTIDE SEQUENCE</scope>
</reference>
<protein>
    <submittedName>
        <fullName evidence="1">Uncharacterized protein</fullName>
    </submittedName>
</protein>
<name>A0A7R8VVT1_TIMDO</name>
<accession>A0A7R8VVT1</accession>
<sequence>MVRRRRRSVTLATQGIVYTEEYQSLRIVSRLYDSEHQHPTSREVTSVAIPQFMKKIHKSFYGTVRFTVPATWRFTCAHAHIGGEQEEHCCSRCAGSGVIPQTAKNEGKFYCITKNTRSSWTNEGIFSLYARSR</sequence>
<proteinExistence type="predicted"/>